<organism evidence="2 3">
    <name type="scientific">Candidatus Terasakiella magnetica</name>
    <dbReference type="NCBI Taxonomy" id="1867952"/>
    <lineage>
        <taxon>Bacteria</taxon>
        <taxon>Pseudomonadati</taxon>
        <taxon>Pseudomonadota</taxon>
        <taxon>Alphaproteobacteria</taxon>
        <taxon>Rhodospirillales</taxon>
        <taxon>Terasakiellaceae</taxon>
        <taxon>Terasakiella</taxon>
    </lineage>
</organism>
<evidence type="ECO:0000256" key="1">
    <source>
        <dbReference type="SAM" id="SignalP"/>
    </source>
</evidence>
<dbReference type="Pfam" id="PF06776">
    <property type="entry name" value="IalB"/>
    <property type="match status" value="1"/>
</dbReference>
<dbReference type="Proteomes" id="UP000231658">
    <property type="component" value="Unassembled WGS sequence"/>
</dbReference>
<accession>A0A1C3REW6</accession>
<dbReference type="InterPro" id="IPR038696">
    <property type="entry name" value="IalB_sf"/>
</dbReference>
<dbReference type="Gene3D" id="2.60.40.1880">
    <property type="entry name" value="Invasion associated locus B (IalB) protein"/>
    <property type="match status" value="1"/>
</dbReference>
<evidence type="ECO:0000313" key="3">
    <source>
        <dbReference type="Proteomes" id="UP000231658"/>
    </source>
</evidence>
<dbReference type="InterPro" id="IPR010642">
    <property type="entry name" value="Invasion_prot_B"/>
</dbReference>
<feature type="chain" id="PRO_5008680685" evidence="1">
    <location>
        <begin position="24"/>
        <end position="169"/>
    </location>
</feature>
<feature type="signal peptide" evidence="1">
    <location>
        <begin position="1"/>
        <end position="23"/>
    </location>
</feature>
<protein>
    <submittedName>
        <fullName evidence="2">Uncharacterized protein</fullName>
    </submittedName>
</protein>
<sequence>MMKRMTYIFSFVTALVLSSGAFAAGFEFLGPHGDWDVFADKKAKASVCYIASVPTKASHSKKRSDIYVLVTLRKNEGFKDVVSFHQGYPLKKNNDVRVQIGKKGYKLFGSGETAWTYEAKDDASLVKMMRAGSNMSVKGTSTRGTKTTDVYSLKGISAAYKTMRKACSK</sequence>
<dbReference type="AlphaFoldDB" id="A0A1C3REW6"/>
<evidence type="ECO:0000313" key="2">
    <source>
        <dbReference type="EMBL" id="SCA55833.1"/>
    </source>
</evidence>
<dbReference type="EMBL" id="FLYE01000005">
    <property type="protein sequence ID" value="SCA55833.1"/>
    <property type="molecule type" value="Genomic_DNA"/>
</dbReference>
<keyword evidence="1" id="KW-0732">Signal</keyword>
<proteinExistence type="predicted"/>
<reference evidence="2 3" key="1">
    <citation type="submission" date="2016-07" db="EMBL/GenBank/DDBJ databases">
        <authorList>
            <person name="Lefevre C.T."/>
        </authorList>
    </citation>
    <scope>NUCLEOTIDE SEQUENCE [LARGE SCALE GENOMIC DNA]</scope>
    <source>
        <strain evidence="2">PR1</strain>
    </source>
</reference>
<dbReference type="STRING" id="1867952.MTBPR1_130029"/>
<name>A0A1C3REW6_9PROT</name>
<keyword evidence="3" id="KW-1185">Reference proteome</keyword>
<gene>
    <name evidence="2" type="ORF">MTBPR1_130029</name>
</gene>